<evidence type="ECO:0000313" key="1">
    <source>
        <dbReference type="EMBL" id="KAJ8110139.1"/>
    </source>
</evidence>
<evidence type="ECO:0000313" key="2">
    <source>
        <dbReference type="Proteomes" id="UP001153331"/>
    </source>
</evidence>
<name>A0ACC2I4N4_9PLEO</name>
<sequence length="1802" mass="199301">MAEEEAQQPTLEPVSKPLALIPVVIKEAALDSPTFRATAVHFGDQIELVERWLDSYVRATSRLAAELSTLQGLVDTYVQASHPPLQLSEAILDHDYSVLALKRFGEGAREYWNSTCRSLKRAETSVCEPLRAFLNNDLRVLKEARKNLDLTQRTFDGAIARYASQLKSKEASSLREDAFQLHEARRAYLQASMNFCVLAPQVRLTLDKVLVKVIHEQWRDMKAAQDTPTKAFTAGNSDIERVRGWSKEMENGERVFKRELHLARQQVEHAAELSVRPSRDLDTYAASTVAYLGNPGPSSANLASPAKPDPTNEKAEKQGWLFQRTITGKPARTYWVRRWFFVKHGIFGWLTQGTRSGAVEESEKIGVLLCGIRPAFQEERRFCFEVKTKDTTILLQAETQGDITEWISAFEVAKRKALEDTSKEIPVQGAVDAAFSISPPVAPEFAAKTSEGHAAHPSDDMTGIDRAETSLGIPGGEASRGVSMDVSRRATGFDREVEMGRRDHAARIMEKLDLSRKSTAGPQLSGSNPSSATGGIASLISASLASASHNIVQVGQIAAPAAGLPDTRLIMGQTLPYTSLSPNTLANPPAPTNLSKAAVAVSGERGLGVGQSGNMPGGLMANLWGSVNWGYVHKIGPDEPGTRDRSVSGPPSPINAPPGEPFDIKSEATVGQEAPASTTPAAAHRKTTSLGGIQSRPSTSNGQFPNYYPAALRMQDAQFRILFPTVPRSEKLVLVFRAVWNPTEQQEFPGRVYITTKDIYFYSNHLGLVLVTGIVMSQIDEVTAAPGKDCDFIFLHFKTGAREDGATRITIKTFLEPLKLLQRRLNYLVRNATNGEHELEETIKMLIKMEADESLHSAGEEGWEEISPDTPMDPGYGGKNIKTSLRIDGNLFGPSGVERKATAKFKLPSQPVVFAPAGMMQVAVEKEYDISAKALFHILFGDKSAVFQLLYRERLAKRVVQGPWTATDKTHQRRDFEYEIAGKAGATVIISDYQVIEVMNDHLCYVVSDRKTPWYLPGHERFVLLSKIVITHVAKARCKLAVHTKIDWKRNPRIAKKLIERQGLQDLELEAQDLVDVVNDQVARLGHSRNTGKVVNIFGQIGVQNQAVQMNAEDIPPPNRPRKFKLRPITTGSFVAQFVGNVIISILSTIMSWVLAIFAGVGNLVSAHKLLVVLLLVSGGANFFYTSKDSWAWWNERNAASYMSRLGVGPSISMTRSVYLRDIAEAFANPNHTSIELALPTDGIADNRCHQTFSHLLDHDSASSPNSFYDPNTHSTRRLERTRRNLGSQRHDLLVALRVVNRIEQEVVEAEYEHWLLDETHKCAKFGTMLDGSKKQDKTVQAWVKGYCGDCKQSSVDRIMANPLDARLKSDEVVINNDLYISFRRTIRVPDNQEVSHLPPNLGAFPLLPVSRYASKMPAGMAAKGGLFFPMYQSEAMWINFQCNRNDSYMIKIYVGGVNAISGEPASEDMATTLRRRAKMAATDKNNRSEDTDDVASSMQDYVVVPSQRWLDGVAESPGQVKQFVAMPFGSGYSVESQLTGKDTTGGLQFEITPYKPQEPSSRSVAGSPDVEIPNGSQTIFARTPSSFPQSLTLYVNPDDSGETLMARIRLQTKEPYYFGESYITYGMKRVEPDKTLSHYGIKQHSTVHVHISLRGGDRVPTHEMSVAAGGRIMQSIKPDTLGTHWQPNRTVVFNVQILNSEVYKEVTGNDSPVEPMTAETYAEHNLPFFELYEEPSTVHGNFDKVKSVAEIDETEDVEVTPSTITISDRDVGLINPDGPMLPFRTVADLKQQLDSVHSASF</sequence>
<proteinExistence type="predicted"/>
<dbReference type="Proteomes" id="UP001153331">
    <property type="component" value="Unassembled WGS sequence"/>
</dbReference>
<keyword evidence="2" id="KW-1185">Reference proteome</keyword>
<comment type="caution">
    <text evidence="1">The sequence shown here is derived from an EMBL/GenBank/DDBJ whole genome shotgun (WGS) entry which is preliminary data.</text>
</comment>
<protein>
    <submittedName>
        <fullName evidence="1">Uncharacterized protein</fullName>
    </submittedName>
</protein>
<reference evidence="1" key="1">
    <citation type="submission" date="2022-11" db="EMBL/GenBank/DDBJ databases">
        <title>Genome Sequence of Boeremia exigua.</title>
        <authorList>
            <person name="Buettner E."/>
        </authorList>
    </citation>
    <scope>NUCLEOTIDE SEQUENCE</scope>
    <source>
        <strain evidence="1">CU02</strain>
    </source>
</reference>
<accession>A0ACC2I4N4</accession>
<organism evidence="1 2">
    <name type="scientific">Boeremia exigua</name>
    <dbReference type="NCBI Taxonomy" id="749465"/>
    <lineage>
        <taxon>Eukaryota</taxon>
        <taxon>Fungi</taxon>
        <taxon>Dikarya</taxon>
        <taxon>Ascomycota</taxon>
        <taxon>Pezizomycotina</taxon>
        <taxon>Dothideomycetes</taxon>
        <taxon>Pleosporomycetidae</taxon>
        <taxon>Pleosporales</taxon>
        <taxon>Pleosporineae</taxon>
        <taxon>Didymellaceae</taxon>
        <taxon>Boeremia</taxon>
    </lineage>
</organism>
<dbReference type="EMBL" id="JAPHNI010000532">
    <property type="protein sequence ID" value="KAJ8110139.1"/>
    <property type="molecule type" value="Genomic_DNA"/>
</dbReference>
<gene>
    <name evidence="1" type="ORF">OPT61_g6936</name>
</gene>